<keyword evidence="6" id="KW-1185">Reference proteome</keyword>
<dbReference type="PATRIC" id="fig|1420583.3.peg.2954"/>
<feature type="coiled-coil region" evidence="3">
    <location>
        <begin position="149"/>
        <end position="202"/>
    </location>
</feature>
<dbReference type="AlphaFoldDB" id="A0A0J7XSK9"/>
<comment type="subcellular location">
    <subcellularLocation>
        <location evidence="1">Cell envelope</location>
    </subcellularLocation>
</comment>
<reference evidence="5 6" key="1">
    <citation type="journal article" date="2015" name="G3 (Bethesda)">
        <title>Insights into Ongoing Evolution of the Hexachlorocyclohexane Catabolic Pathway from Comparative Genomics of Ten Sphingomonadaceae Strains.</title>
        <authorList>
            <person name="Pearce S.L."/>
            <person name="Oakeshott J.G."/>
            <person name="Pandey G."/>
        </authorList>
    </citation>
    <scope>NUCLEOTIDE SEQUENCE [LARGE SCALE GENOMIC DNA]</scope>
    <source>
        <strain evidence="5 6">LL01</strain>
    </source>
</reference>
<evidence type="ECO:0000313" key="6">
    <source>
        <dbReference type="Proteomes" id="UP000052232"/>
    </source>
</evidence>
<dbReference type="PANTHER" id="PTHR32347:SF29">
    <property type="entry name" value="UPF0194 MEMBRANE PROTEIN YBHG"/>
    <property type="match status" value="1"/>
</dbReference>
<dbReference type="Pfam" id="PF25881">
    <property type="entry name" value="HH_YBHG"/>
    <property type="match status" value="1"/>
</dbReference>
<dbReference type="RefSeq" id="WP_030540329.1">
    <property type="nucleotide sequence ID" value="NZ_KQ130435.1"/>
</dbReference>
<evidence type="ECO:0000256" key="1">
    <source>
        <dbReference type="ARBA" id="ARBA00004196"/>
    </source>
</evidence>
<dbReference type="STRING" id="1420583.V473_15785"/>
<dbReference type="Gene3D" id="2.40.50.100">
    <property type="match status" value="1"/>
</dbReference>
<dbReference type="NCBIfam" id="NF002939">
    <property type="entry name" value="PRK03598.1"/>
    <property type="match status" value="1"/>
</dbReference>
<evidence type="ECO:0000259" key="4">
    <source>
        <dbReference type="Pfam" id="PF25881"/>
    </source>
</evidence>
<comment type="caution">
    <text evidence="5">The sequence shown here is derived from an EMBL/GenBank/DDBJ whole genome shotgun (WGS) entry which is preliminary data.</text>
</comment>
<dbReference type="PANTHER" id="PTHR32347">
    <property type="entry name" value="EFFLUX SYSTEM COMPONENT YKNX-RELATED"/>
    <property type="match status" value="1"/>
</dbReference>
<feature type="domain" description="YbhG-like alpha-helical hairpin" evidence="4">
    <location>
        <begin position="76"/>
        <end position="204"/>
    </location>
</feature>
<dbReference type="Proteomes" id="UP000052232">
    <property type="component" value="Unassembled WGS sequence"/>
</dbReference>
<name>A0A0J7XSK9_9SPHN</name>
<dbReference type="EMBL" id="JACT01000003">
    <property type="protein sequence ID" value="KMS54649.1"/>
    <property type="molecule type" value="Genomic_DNA"/>
</dbReference>
<accession>A0A0J7XSK9</accession>
<protein>
    <submittedName>
        <fullName evidence="5">Transporter</fullName>
    </submittedName>
</protein>
<proteinExistence type="predicted"/>
<gene>
    <name evidence="5" type="ORF">V473_15785</name>
</gene>
<dbReference type="Gene3D" id="2.40.30.170">
    <property type="match status" value="1"/>
</dbReference>
<keyword evidence="2 3" id="KW-0175">Coiled coil</keyword>
<evidence type="ECO:0000256" key="2">
    <source>
        <dbReference type="ARBA" id="ARBA00023054"/>
    </source>
</evidence>
<evidence type="ECO:0000313" key="5">
    <source>
        <dbReference type="EMBL" id="KMS54649.1"/>
    </source>
</evidence>
<sequence>MPRRIIILAVIIAGVAAAGYYTRGFGFLDKPNEGLILYGNVDIRQVNLGFRVAGRIAEMPIDEGASVEAGATLAQLDQQPFIDALAGAEAQVATARAELEKRRNGNRPQEIAQAEAAVAVRRADMVRTREAFQRRRALVATGAVSQSVFEAAEAEYLAAEAQLRAAEEALALLRAGSRVEDIAAAEAQLAAAIAERDRVKTNLADTTLKAPDAGTILTRAAEPGAIVQSGATIFTLTINRPIRVRAYVAEPDLGRIAPGMTVFVTTDGNPKVYRGVIGFISPTAEFTPRTVQTEQLRADLVYRLRINVTDPDDRLRQGQPVTVRLQQSPDPGAGQ</sequence>
<organism evidence="5 6">
    <name type="scientific">Sphingobium cupriresistens LL01</name>
    <dbReference type="NCBI Taxonomy" id="1420583"/>
    <lineage>
        <taxon>Bacteria</taxon>
        <taxon>Pseudomonadati</taxon>
        <taxon>Pseudomonadota</taxon>
        <taxon>Alphaproteobacteria</taxon>
        <taxon>Sphingomonadales</taxon>
        <taxon>Sphingomonadaceae</taxon>
        <taxon>Sphingobium</taxon>
    </lineage>
</organism>
<evidence type="ECO:0000256" key="3">
    <source>
        <dbReference type="SAM" id="Coils"/>
    </source>
</evidence>
<dbReference type="InterPro" id="IPR059052">
    <property type="entry name" value="HH_YbhG-like"/>
</dbReference>
<dbReference type="GO" id="GO:0042597">
    <property type="term" value="C:periplasmic space"/>
    <property type="evidence" value="ECO:0007669"/>
    <property type="project" value="UniProtKB-SubCell"/>
</dbReference>
<dbReference type="SUPFAM" id="SSF111369">
    <property type="entry name" value="HlyD-like secretion proteins"/>
    <property type="match status" value="2"/>
</dbReference>
<dbReference type="InterPro" id="IPR050465">
    <property type="entry name" value="UPF0194_transport"/>
</dbReference>
<dbReference type="Gene3D" id="1.10.287.470">
    <property type="entry name" value="Helix hairpin bin"/>
    <property type="match status" value="2"/>
</dbReference>